<proteinExistence type="predicted"/>
<feature type="region of interest" description="Disordered" evidence="1">
    <location>
        <begin position="211"/>
        <end position="252"/>
    </location>
</feature>
<dbReference type="Proteomes" id="UP001164746">
    <property type="component" value="Chromosome 5"/>
</dbReference>
<dbReference type="EMBL" id="CP111016">
    <property type="protein sequence ID" value="WAR05599.1"/>
    <property type="molecule type" value="Genomic_DNA"/>
</dbReference>
<name>A0ABY7EB01_MYAAR</name>
<evidence type="ECO:0000313" key="2">
    <source>
        <dbReference type="EMBL" id="WAR05599.1"/>
    </source>
</evidence>
<feature type="compositionally biased region" description="Basic and acidic residues" evidence="1">
    <location>
        <begin position="11"/>
        <end position="21"/>
    </location>
</feature>
<evidence type="ECO:0000256" key="1">
    <source>
        <dbReference type="SAM" id="MobiDB-lite"/>
    </source>
</evidence>
<evidence type="ECO:0000313" key="3">
    <source>
        <dbReference type="Proteomes" id="UP001164746"/>
    </source>
</evidence>
<sequence length="343" mass="39026">MASTSVQPVIRDVDKGTTPQRKLEREMRMGTMTSRRALMERERAMDAARNPGVSRFGDCLVSVNSKSDKMLNSHLRKINSEIRRMEAQINNKMKCFVKNSSVLNHDPIILVERPASPDVVRKAFSMKSEKDVHGYPTTVDEEKPSYMRQLRSRARTPSTLTTIDAFTVKPRRKKNVWEDAADAKPEFQSTVRPYAKLTQREVSELQKGYEFHKPKLESAAQSDIDEQSHKSLPLPKKRGKDVHTDDSDEEDIGTPFITQMALMRKGKSQDRQEHTLAEINIHHRSSEMISDDGRARKESEHGSRAEKSVRFKAPVLSAPTKRGGATKRRTKTSETIITLVQQT</sequence>
<reference evidence="2" key="1">
    <citation type="submission" date="2022-11" db="EMBL/GenBank/DDBJ databases">
        <title>Centuries of genome instability and evolution in soft-shell clam transmissible cancer (bioRxiv).</title>
        <authorList>
            <person name="Hart S.F.M."/>
            <person name="Yonemitsu M.A."/>
            <person name="Giersch R.M."/>
            <person name="Beal B.F."/>
            <person name="Arriagada G."/>
            <person name="Davis B.W."/>
            <person name="Ostrander E.A."/>
            <person name="Goff S.P."/>
            <person name="Metzger M.J."/>
        </authorList>
    </citation>
    <scope>NUCLEOTIDE SEQUENCE</scope>
    <source>
        <strain evidence="2">MELC-2E11</strain>
        <tissue evidence="2">Siphon/mantle</tissue>
    </source>
</reference>
<protein>
    <submittedName>
        <fullName evidence="2">Uncharacterized protein</fullName>
    </submittedName>
</protein>
<organism evidence="2 3">
    <name type="scientific">Mya arenaria</name>
    <name type="common">Soft-shell clam</name>
    <dbReference type="NCBI Taxonomy" id="6604"/>
    <lineage>
        <taxon>Eukaryota</taxon>
        <taxon>Metazoa</taxon>
        <taxon>Spiralia</taxon>
        <taxon>Lophotrochozoa</taxon>
        <taxon>Mollusca</taxon>
        <taxon>Bivalvia</taxon>
        <taxon>Autobranchia</taxon>
        <taxon>Heteroconchia</taxon>
        <taxon>Euheterodonta</taxon>
        <taxon>Imparidentia</taxon>
        <taxon>Neoheterodontei</taxon>
        <taxon>Myida</taxon>
        <taxon>Myoidea</taxon>
        <taxon>Myidae</taxon>
        <taxon>Mya</taxon>
    </lineage>
</organism>
<gene>
    <name evidence="2" type="ORF">MAR_020968</name>
</gene>
<keyword evidence="3" id="KW-1185">Reference proteome</keyword>
<feature type="region of interest" description="Disordered" evidence="1">
    <location>
        <begin position="1"/>
        <end position="21"/>
    </location>
</feature>
<feature type="compositionally biased region" description="Basic and acidic residues" evidence="1">
    <location>
        <begin position="288"/>
        <end position="309"/>
    </location>
</feature>
<feature type="region of interest" description="Disordered" evidence="1">
    <location>
        <begin position="288"/>
        <end position="334"/>
    </location>
</feature>
<accession>A0ABY7EB01</accession>